<organism evidence="1 2">
    <name type="scientific">Fistulina hepatica ATCC 64428</name>
    <dbReference type="NCBI Taxonomy" id="1128425"/>
    <lineage>
        <taxon>Eukaryota</taxon>
        <taxon>Fungi</taxon>
        <taxon>Dikarya</taxon>
        <taxon>Basidiomycota</taxon>
        <taxon>Agaricomycotina</taxon>
        <taxon>Agaricomycetes</taxon>
        <taxon>Agaricomycetidae</taxon>
        <taxon>Agaricales</taxon>
        <taxon>Fistulinaceae</taxon>
        <taxon>Fistulina</taxon>
    </lineage>
</organism>
<feature type="non-terminal residue" evidence="1">
    <location>
        <position position="84"/>
    </location>
</feature>
<dbReference type="InterPro" id="IPR043502">
    <property type="entry name" value="DNA/RNA_pol_sf"/>
</dbReference>
<protein>
    <submittedName>
        <fullName evidence="1">Uncharacterized protein</fullName>
    </submittedName>
</protein>
<dbReference type="AlphaFoldDB" id="A0A0D7A990"/>
<reference evidence="1 2" key="1">
    <citation type="journal article" date="2015" name="Fungal Genet. Biol.">
        <title>Evolution of novel wood decay mechanisms in Agaricales revealed by the genome sequences of Fistulina hepatica and Cylindrobasidium torrendii.</title>
        <authorList>
            <person name="Floudas D."/>
            <person name="Held B.W."/>
            <person name="Riley R."/>
            <person name="Nagy L.G."/>
            <person name="Koehler G."/>
            <person name="Ransdell A.S."/>
            <person name="Younus H."/>
            <person name="Chow J."/>
            <person name="Chiniquy J."/>
            <person name="Lipzen A."/>
            <person name="Tritt A."/>
            <person name="Sun H."/>
            <person name="Haridas S."/>
            <person name="LaButti K."/>
            <person name="Ohm R.A."/>
            <person name="Kues U."/>
            <person name="Blanchette R.A."/>
            <person name="Grigoriev I.V."/>
            <person name="Minto R.E."/>
            <person name="Hibbett D.S."/>
        </authorList>
    </citation>
    <scope>NUCLEOTIDE SEQUENCE [LARGE SCALE GENOMIC DNA]</scope>
    <source>
        <strain evidence="1 2">ATCC 64428</strain>
    </source>
</reference>
<name>A0A0D7A990_9AGAR</name>
<dbReference type="OrthoDB" id="6776860at2759"/>
<gene>
    <name evidence="1" type="ORF">FISHEDRAFT_31060</name>
</gene>
<evidence type="ECO:0000313" key="1">
    <source>
        <dbReference type="EMBL" id="KIY47358.1"/>
    </source>
</evidence>
<dbReference type="Proteomes" id="UP000054144">
    <property type="component" value="Unassembled WGS sequence"/>
</dbReference>
<dbReference type="SUPFAM" id="SSF56672">
    <property type="entry name" value="DNA/RNA polymerases"/>
    <property type="match status" value="1"/>
</dbReference>
<keyword evidence="2" id="KW-1185">Reference proteome</keyword>
<accession>A0A0D7A990</accession>
<dbReference type="EMBL" id="KN881942">
    <property type="protein sequence ID" value="KIY47358.1"/>
    <property type="molecule type" value="Genomic_DNA"/>
</dbReference>
<proteinExistence type="predicted"/>
<dbReference type="Gene3D" id="3.10.10.10">
    <property type="entry name" value="HIV Type 1 Reverse Transcriptase, subunit A, domain 1"/>
    <property type="match status" value="1"/>
</dbReference>
<sequence length="84" mass="9509">MLKKHLKVFGVDGCLGHYARDKAAIRLKPGTKPIAIPAYSMSPANKIIIDTQLEKWFKLEVIEPSKSPWSMPVVISYRNGKPRF</sequence>
<evidence type="ECO:0000313" key="2">
    <source>
        <dbReference type="Proteomes" id="UP000054144"/>
    </source>
</evidence>